<dbReference type="PANTHER" id="PTHR43004">
    <property type="entry name" value="TRK SYSTEM POTASSIUM UPTAKE PROTEIN"/>
    <property type="match status" value="1"/>
</dbReference>
<feature type="compositionally biased region" description="Basic residues" evidence="4">
    <location>
        <begin position="284"/>
        <end position="294"/>
    </location>
</feature>
<dbReference type="EMBL" id="JBHTEC010000007">
    <property type="protein sequence ID" value="MFD0288391.1"/>
    <property type="molecule type" value="Genomic_DNA"/>
</dbReference>
<comment type="caution">
    <text evidence="6">The sequence shown here is derived from an EMBL/GenBank/DDBJ whole genome shotgun (WGS) entry which is preliminary data.</text>
</comment>
<evidence type="ECO:0000256" key="2">
    <source>
        <dbReference type="ARBA" id="ARBA00022630"/>
    </source>
</evidence>
<keyword evidence="2" id="KW-0285">Flavoprotein</keyword>
<evidence type="ECO:0000313" key="7">
    <source>
        <dbReference type="Proteomes" id="UP001596957"/>
    </source>
</evidence>
<dbReference type="Gene3D" id="3.50.50.60">
    <property type="entry name" value="FAD/NAD(P)-binding domain"/>
    <property type="match status" value="1"/>
</dbReference>
<dbReference type="GO" id="GO:0004497">
    <property type="term" value="F:monooxygenase activity"/>
    <property type="evidence" value="ECO:0007669"/>
    <property type="project" value="UniProtKB-KW"/>
</dbReference>
<evidence type="ECO:0000256" key="3">
    <source>
        <dbReference type="ARBA" id="ARBA00022827"/>
    </source>
</evidence>
<dbReference type="Pfam" id="PF21274">
    <property type="entry name" value="Rng_hyd_C"/>
    <property type="match status" value="1"/>
</dbReference>
<comment type="cofactor">
    <cofactor evidence="1">
        <name>FAD</name>
        <dbReference type="ChEBI" id="CHEBI:57692"/>
    </cofactor>
</comment>
<feature type="compositionally biased region" description="Basic and acidic residues" evidence="4">
    <location>
        <begin position="295"/>
        <end position="330"/>
    </location>
</feature>
<evidence type="ECO:0000256" key="1">
    <source>
        <dbReference type="ARBA" id="ARBA00001974"/>
    </source>
</evidence>
<evidence type="ECO:0000256" key="4">
    <source>
        <dbReference type="SAM" id="MobiDB-lite"/>
    </source>
</evidence>
<dbReference type="SUPFAM" id="SSF51905">
    <property type="entry name" value="FAD/NAD(P)-binding domain"/>
    <property type="match status" value="1"/>
</dbReference>
<protein>
    <submittedName>
        <fullName evidence="6">FAD-dependent monooxygenase</fullName>
    </submittedName>
</protein>
<feature type="domain" description="FAD-binding" evidence="5">
    <location>
        <begin position="27"/>
        <end position="113"/>
    </location>
</feature>
<dbReference type="InterPro" id="IPR036188">
    <property type="entry name" value="FAD/NAD-bd_sf"/>
</dbReference>
<organism evidence="6 7">
    <name type="scientific">Streptomyces lutosisoli</name>
    <dbReference type="NCBI Taxonomy" id="2665721"/>
    <lineage>
        <taxon>Bacteria</taxon>
        <taxon>Bacillati</taxon>
        <taxon>Actinomycetota</taxon>
        <taxon>Actinomycetes</taxon>
        <taxon>Kitasatosporales</taxon>
        <taxon>Streptomycetaceae</taxon>
        <taxon>Streptomyces</taxon>
    </lineage>
</organism>
<dbReference type="InterPro" id="IPR002938">
    <property type="entry name" value="FAD-bd"/>
</dbReference>
<dbReference type="InterPro" id="IPR050641">
    <property type="entry name" value="RIFMO-like"/>
</dbReference>
<evidence type="ECO:0000313" key="6">
    <source>
        <dbReference type="EMBL" id="MFD0288391.1"/>
    </source>
</evidence>
<dbReference type="PRINTS" id="PR00420">
    <property type="entry name" value="RNGMNOXGNASE"/>
</dbReference>
<keyword evidence="6" id="KW-0560">Oxidoreductase</keyword>
<proteinExistence type="predicted"/>
<dbReference type="Proteomes" id="UP001596957">
    <property type="component" value="Unassembled WGS sequence"/>
</dbReference>
<gene>
    <name evidence="6" type="ORF">ACFQZP_43640</name>
</gene>
<evidence type="ECO:0000259" key="5">
    <source>
        <dbReference type="Pfam" id="PF01494"/>
    </source>
</evidence>
<keyword evidence="3" id="KW-0274">FAD</keyword>
<reference evidence="7" key="1">
    <citation type="journal article" date="2019" name="Int. J. Syst. Evol. Microbiol.">
        <title>The Global Catalogue of Microorganisms (GCM) 10K type strain sequencing project: providing services to taxonomists for standard genome sequencing and annotation.</title>
        <authorList>
            <consortium name="The Broad Institute Genomics Platform"/>
            <consortium name="The Broad Institute Genome Sequencing Center for Infectious Disease"/>
            <person name="Wu L."/>
            <person name="Ma J."/>
        </authorList>
    </citation>
    <scope>NUCLEOTIDE SEQUENCE [LARGE SCALE GENOMIC DNA]</scope>
    <source>
        <strain evidence="7">CGMCC 4.7198</strain>
    </source>
</reference>
<dbReference type="RefSeq" id="WP_381301818.1">
    <property type="nucleotide sequence ID" value="NZ_JBHTEC010000007.1"/>
</dbReference>
<name>A0ABW2VVC3_9ACTN</name>
<keyword evidence="6" id="KW-0503">Monooxygenase</keyword>
<accession>A0ABW2VVC3</accession>
<dbReference type="PANTHER" id="PTHR43004:SF19">
    <property type="entry name" value="BINDING MONOOXYGENASE, PUTATIVE (JCVI)-RELATED"/>
    <property type="match status" value="1"/>
</dbReference>
<dbReference type="Pfam" id="PF01494">
    <property type="entry name" value="FAD_binding_3"/>
    <property type="match status" value="1"/>
</dbReference>
<keyword evidence="7" id="KW-1185">Reference proteome</keyword>
<dbReference type="Gene3D" id="3.40.30.120">
    <property type="match status" value="1"/>
</dbReference>
<sequence>MTGERTSGAHAPASSTRYVSRRTFGFVEARWLSRFSSHQRHAERYRIDRVFLVGDAAHVHSPAGGQGLNTGVQDAMNLGWKPAAAVHGRAPKWLLDSYHDERHPIGAEVLRRTDLMLRAMSLRARPARAVRKVGMTVALTLPLLHRRIREGMAMTSLAYPAPAPDAHPWAGRPLPGDTLTPVGGAPTHAYELLRDGRFLLIATAAPWSGSGFADAVSGWQDQVRAVSATVAPGGAPWPAVVLVRPDGYVAAASDRVGARTLAELLEPWCGTRKATAAPGGDRRLPRRPSFSRRRPPPDREAGADARTKDRKTERTSDRATERPSDRATDN</sequence>
<dbReference type="Gene3D" id="3.30.70.2450">
    <property type="match status" value="1"/>
</dbReference>
<feature type="region of interest" description="Disordered" evidence="4">
    <location>
        <begin position="273"/>
        <end position="330"/>
    </location>
</feature>